<organism evidence="1 2">
    <name type="scientific">Microbacterium aurum</name>
    <dbReference type="NCBI Taxonomy" id="36805"/>
    <lineage>
        <taxon>Bacteria</taxon>
        <taxon>Bacillati</taxon>
        <taxon>Actinomycetota</taxon>
        <taxon>Actinomycetes</taxon>
        <taxon>Micrococcales</taxon>
        <taxon>Microbacteriaceae</taxon>
        <taxon>Microbacterium</taxon>
    </lineage>
</organism>
<dbReference type="InterPro" id="IPR035093">
    <property type="entry name" value="RelE/ParE_toxin_dom_sf"/>
</dbReference>
<keyword evidence="2" id="KW-1185">Reference proteome</keyword>
<dbReference type="AlphaFoldDB" id="A0A1P8U5L4"/>
<accession>A0A1P8U5L4</accession>
<dbReference type="RefSeq" id="WP_076689235.1">
    <property type="nucleotide sequence ID" value="NZ_CP018762.1"/>
</dbReference>
<evidence type="ECO:0008006" key="3">
    <source>
        <dbReference type="Google" id="ProtNLM"/>
    </source>
</evidence>
<sequence>MTLDWNEHPEAREEFLHAHDRYLGIEDGRLGDEFADVAESAAELILQWPDAPPPYRGRRRDPMIRTWHLGKFPYNLIYVVREGEVFVLAYAPEARRPGYWVHRLNG</sequence>
<name>A0A1P8U5L4_9MICO</name>
<gene>
    <name evidence="1" type="ORF">BOH66_03225</name>
</gene>
<dbReference type="Gene3D" id="3.30.2310.20">
    <property type="entry name" value="RelE-like"/>
    <property type="match status" value="1"/>
</dbReference>
<proteinExistence type="predicted"/>
<dbReference type="EMBL" id="CP018762">
    <property type="protein sequence ID" value="APZ33398.1"/>
    <property type="molecule type" value="Genomic_DNA"/>
</dbReference>
<dbReference type="KEGG" id="maur:BOH66_03225"/>
<dbReference type="OrthoDB" id="278204at2"/>
<dbReference type="STRING" id="36805.BOH66_03225"/>
<evidence type="ECO:0000313" key="1">
    <source>
        <dbReference type="EMBL" id="APZ33398.1"/>
    </source>
</evidence>
<reference evidence="1 2" key="1">
    <citation type="submission" date="2016-12" db="EMBL/GenBank/DDBJ databases">
        <title>Complete genome sequence of Microbacterium aurum KACC 15219.</title>
        <authorList>
            <person name="Jung Y."/>
            <person name="Shin J.-H."/>
            <person name="Lee Y.-J."/>
            <person name="Yi H."/>
            <person name="Bahn Y.-S."/>
            <person name="Kim J.F."/>
            <person name="Lee D.-W."/>
        </authorList>
    </citation>
    <scope>NUCLEOTIDE SEQUENCE [LARGE SCALE GENOMIC DNA]</scope>
    <source>
        <strain evidence="1 2">KACC 15219</strain>
    </source>
</reference>
<evidence type="ECO:0000313" key="2">
    <source>
        <dbReference type="Proteomes" id="UP000187185"/>
    </source>
</evidence>
<dbReference type="Proteomes" id="UP000187185">
    <property type="component" value="Chromosome"/>
</dbReference>
<protein>
    <recommendedName>
        <fullName evidence="3">Plasmid stabilization protein</fullName>
    </recommendedName>
</protein>